<evidence type="ECO:0000256" key="1">
    <source>
        <dbReference type="ARBA" id="ARBA00004651"/>
    </source>
</evidence>
<dbReference type="GO" id="GO:0019646">
    <property type="term" value="P:aerobic electron transport chain"/>
    <property type="evidence" value="ECO:0007669"/>
    <property type="project" value="InterPro"/>
</dbReference>
<evidence type="ECO:0000256" key="4">
    <source>
        <dbReference type="ARBA" id="ARBA00022475"/>
    </source>
</evidence>
<dbReference type="GO" id="GO:0016682">
    <property type="term" value="F:oxidoreductase activity, acting on diphenols and related substances as donors, oxygen as acceptor"/>
    <property type="evidence" value="ECO:0007669"/>
    <property type="project" value="TreeGrafter"/>
</dbReference>
<feature type="transmembrane region" description="Helical" evidence="12">
    <location>
        <begin position="220"/>
        <end position="237"/>
    </location>
</feature>
<comment type="subcellular location">
    <subcellularLocation>
        <location evidence="12">Cell inner membrane</location>
    </subcellularLocation>
    <subcellularLocation>
        <location evidence="1">Cell membrane</location>
        <topology evidence="1">Multi-pass membrane protein</topology>
    </subcellularLocation>
</comment>
<keyword evidence="3 12" id="KW-0813">Transport</keyword>
<comment type="similarity">
    <text evidence="2 12">Belongs to the cytochrome ubiquinol oxidase subunit 1 family.</text>
</comment>
<evidence type="ECO:0000256" key="3">
    <source>
        <dbReference type="ARBA" id="ARBA00022448"/>
    </source>
</evidence>
<protein>
    <submittedName>
        <fullName evidence="14">Cytochrome bd-I ubiquinol oxidase subunit 1 apoprotein</fullName>
    </submittedName>
</protein>
<dbReference type="PANTHER" id="PTHR30365:SF14">
    <property type="entry name" value="CYTOCHROME BD MENAQUINOL OXIDASE SUBUNIT I-RELATED"/>
    <property type="match status" value="1"/>
</dbReference>
<feature type="transmembrane region" description="Helical" evidence="12">
    <location>
        <begin position="127"/>
        <end position="148"/>
    </location>
</feature>
<name>A0A561R8A9_9HYPH</name>
<organism evidence="14 15">
    <name type="scientific">Neorhizobium alkalisoli</name>
    <dbReference type="NCBI Taxonomy" id="528178"/>
    <lineage>
        <taxon>Bacteria</taxon>
        <taxon>Pseudomonadati</taxon>
        <taxon>Pseudomonadota</taxon>
        <taxon>Alphaproteobacteria</taxon>
        <taxon>Hyphomicrobiales</taxon>
        <taxon>Rhizobiaceae</taxon>
        <taxon>Rhizobium/Agrobacterium group</taxon>
        <taxon>Neorhizobium</taxon>
    </lineage>
</organism>
<dbReference type="GO" id="GO:0046872">
    <property type="term" value="F:metal ion binding"/>
    <property type="evidence" value="ECO:0007669"/>
    <property type="project" value="UniProtKB-UniRule"/>
</dbReference>
<evidence type="ECO:0000256" key="7">
    <source>
        <dbReference type="ARBA" id="ARBA00022723"/>
    </source>
</evidence>
<reference evidence="14 15" key="1">
    <citation type="submission" date="2019-06" db="EMBL/GenBank/DDBJ databases">
        <title>Sorghum-associated microbial communities from plants grown in Nebraska, USA.</title>
        <authorList>
            <person name="Schachtman D."/>
        </authorList>
    </citation>
    <scope>NUCLEOTIDE SEQUENCE [LARGE SCALE GENOMIC DNA]</scope>
    <source>
        <strain evidence="14 15">1225</strain>
    </source>
</reference>
<feature type="region of interest" description="Disordered" evidence="13">
    <location>
        <begin position="440"/>
        <end position="478"/>
    </location>
</feature>
<dbReference type="EMBL" id="VIWP01000001">
    <property type="protein sequence ID" value="TWF58843.1"/>
    <property type="molecule type" value="Genomic_DNA"/>
</dbReference>
<keyword evidence="11 12" id="KW-0472">Membrane</keyword>
<feature type="transmembrane region" description="Helical" evidence="12">
    <location>
        <begin position="20"/>
        <end position="44"/>
    </location>
</feature>
<dbReference type="GO" id="GO:0009055">
    <property type="term" value="F:electron transfer activity"/>
    <property type="evidence" value="ECO:0007669"/>
    <property type="project" value="UniProtKB-UniRule"/>
</dbReference>
<feature type="transmembrane region" description="Helical" evidence="12">
    <location>
        <begin position="322"/>
        <end position="346"/>
    </location>
</feature>
<keyword evidence="4 12" id="KW-1003">Cell membrane</keyword>
<evidence type="ECO:0000313" key="15">
    <source>
        <dbReference type="Proteomes" id="UP000320653"/>
    </source>
</evidence>
<accession>A0A561R8A9</accession>
<evidence type="ECO:0000256" key="11">
    <source>
        <dbReference type="ARBA" id="ARBA00023136"/>
    </source>
</evidence>
<keyword evidence="10 12" id="KW-0408">Iron</keyword>
<feature type="transmembrane region" description="Helical" evidence="12">
    <location>
        <begin position="189"/>
        <end position="208"/>
    </location>
</feature>
<dbReference type="RefSeq" id="WP_145632383.1">
    <property type="nucleotide sequence ID" value="NZ_VIWP01000001.1"/>
</dbReference>
<dbReference type="Proteomes" id="UP000320653">
    <property type="component" value="Unassembled WGS sequence"/>
</dbReference>
<gene>
    <name evidence="14" type="ORF">FHW37_101647</name>
</gene>
<evidence type="ECO:0000256" key="9">
    <source>
        <dbReference type="ARBA" id="ARBA00022989"/>
    </source>
</evidence>
<sequence length="478" mass="52654">MLGLSALELARLQFAFTVSFHIIFPAITIGLASYLTVLEALWLIRRNPVYVELYHFWSKIFAVNFGMGVVSGLVMAYEFGTNWSAFSQFAGSITGPLLTYEVLTAFFLEAGFLGVMLFGWNKVGPGLHMFATAMVALGTLISTTWILASNSWMQTPQGFEVVNGRVVPTDWLAVIFNPSFPFRLAHMTLAAYLSTALFVAAAAAWHLLRGRSTPAIRKMFSMALWMLLFVAPVQMFVGDAHGLNTLEHQPAKIAAIEGHWQNDPNATSLPLIAFGIPDMKAEETKYAIEIPFLGSLILTHTLHGKIPGLKEFAPQDRPNSTIIFFTFRIMVGLGLAMLLLGVWGAYQRWRGKLYETRLFLLFALCMGPAGLIAVLAGWITTEVGRQPWVVYGILRTQDAVSNHSVLTLSVTLVMFIVMYFLIFGTGIGFMLKMVAHGPDEGRGSMSPPDGGQVHRPARPFSAVPDTINPAPLRETSEI</sequence>
<evidence type="ECO:0000256" key="6">
    <source>
        <dbReference type="ARBA" id="ARBA00022692"/>
    </source>
</evidence>
<dbReference type="GO" id="GO:0070069">
    <property type="term" value="C:cytochrome complex"/>
    <property type="evidence" value="ECO:0007669"/>
    <property type="project" value="UniProtKB-UniRule"/>
</dbReference>
<feature type="transmembrane region" description="Helical" evidence="12">
    <location>
        <begin position="97"/>
        <end position="120"/>
    </location>
</feature>
<evidence type="ECO:0000313" key="14">
    <source>
        <dbReference type="EMBL" id="TWF58843.1"/>
    </source>
</evidence>
<dbReference type="PIRSF" id="PIRSF006446">
    <property type="entry name" value="Cyt_quinol_oxidase_1"/>
    <property type="match status" value="1"/>
</dbReference>
<keyword evidence="8 12" id="KW-0249">Electron transport</keyword>
<feature type="transmembrane region" description="Helical" evidence="12">
    <location>
        <begin position="358"/>
        <end position="380"/>
    </location>
</feature>
<keyword evidence="15" id="KW-1185">Reference proteome</keyword>
<evidence type="ECO:0000256" key="8">
    <source>
        <dbReference type="ARBA" id="ARBA00022982"/>
    </source>
</evidence>
<evidence type="ECO:0000256" key="5">
    <source>
        <dbReference type="ARBA" id="ARBA00022617"/>
    </source>
</evidence>
<dbReference type="GO" id="GO:0020037">
    <property type="term" value="F:heme binding"/>
    <property type="evidence" value="ECO:0007669"/>
    <property type="project" value="TreeGrafter"/>
</dbReference>
<dbReference type="Pfam" id="PF01654">
    <property type="entry name" value="Cyt_bd_oxida_I"/>
    <property type="match status" value="1"/>
</dbReference>
<comment type="caution">
    <text evidence="14">The sequence shown here is derived from an EMBL/GenBank/DDBJ whole genome shotgun (WGS) entry which is preliminary data.</text>
</comment>
<dbReference type="OrthoDB" id="9807042at2"/>
<keyword evidence="9 12" id="KW-1133">Transmembrane helix</keyword>
<dbReference type="AlphaFoldDB" id="A0A561R8A9"/>
<keyword evidence="5 12" id="KW-0349">Heme</keyword>
<dbReference type="InterPro" id="IPR002585">
    <property type="entry name" value="Cyt-d_ubiquinol_oxidase_su_1"/>
</dbReference>
<keyword evidence="7 12" id="KW-0479">Metal-binding</keyword>
<evidence type="ECO:0000256" key="13">
    <source>
        <dbReference type="SAM" id="MobiDB-lite"/>
    </source>
</evidence>
<feature type="transmembrane region" description="Helical" evidence="12">
    <location>
        <begin position="400"/>
        <end position="423"/>
    </location>
</feature>
<evidence type="ECO:0000256" key="10">
    <source>
        <dbReference type="ARBA" id="ARBA00023004"/>
    </source>
</evidence>
<keyword evidence="6 12" id="KW-0812">Transmembrane</keyword>
<evidence type="ECO:0000256" key="2">
    <source>
        <dbReference type="ARBA" id="ARBA00009819"/>
    </source>
</evidence>
<dbReference type="GO" id="GO:0005886">
    <property type="term" value="C:plasma membrane"/>
    <property type="evidence" value="ECO:0007669"/>
    <property type="project" value="UniProtKB-SubCell"/>
</dbReference>
<evidence type="ECO:0000256" key="12">
    <source>
        <dbReference type="PIRNR" id="PIRNR006446"/>
    </source>
</evidence>
<proteinExistence type="inferred from homology"/>
<dbReference type="PANTHER" id="PTHR30365">
    <property type="entry name" value="CYTOCHROME D UBIQUINOL OXIDASE"/>
    <property type="match status" value="1"/>
</dbReference>
<feature type="transmembrane region" description="Helical" evidence="12">
    <location>
        <begin position="56"/>
        <end position="77"/>
    </location>
</feature>